<protein>
    <submittedName>
        <fullName evidence="2">Uncharacterized protein</fullName>
    </submittedName>
</protein>
<gene>
    <name evidence="2" type="ORF">BU14_0091s0030</name>
</gene>
<sequence>MVRHLSRSLCIGLGTTCGLAPHLCCCRRWYTVSYNGCTVWLSSWS</sequence>
<keyword evidence="3" id="KW-1185">Reference proteome</keyword>
<proteinExistence type="predicted"/>
<name>A0A1X6PE18_PORUM</name>
<feature type="chain" id="PRO_5012936830" evidence="1">
    <location>
        <begin position="21"/>
        <end position="45"/>
    </location>
</feature>
<reference evidence="2 3" key="1">
    <citation type="submission" date="2017-03" db="EMBL/GenBank/DDBJ databases">
        <title>WGS assembly of Porphyra umbilicalis.</title>
        <authorList>
            <person name="Brawley S.H."/>
            <person name="Blouin N.A."/>
            <person name="Ficko-Blean E."/>
            <person name="Wheeler G.L."/>
            <person name="Lohr M."/>
            <person name="Goodson H.V."/>
            <person name="Jenkins J.W."/>
            <person name="Blaby-Haas C.E."/>
            <person name="Helliwell K.E."/>
            <person name="Chan C."/>
            <person name="Marriage T."/>
            <person name="Bhattacharya D."/>
            <person name="Klein A.S."/>
            <person name="Badis Y."/>
            <person name="Brodie J."/>
            <person name="Cao Y."/>
            <person name="Collen J."/>
            <person name="Dittami S.M."/>
            <person name="Gachon C.M."/>
            <person name="Green B.R."/>
            <person name="Karpowicz S."/>
            <person name="Kim J.W."/>
            <person name="Kudahl U."/>
            <person name="Lin S."/>
            <person name="Michel G."/>
            <person name="Mittag M."/>
            <person name="Olson B.J."/>
            <person name="Pangilinan J."/>
            <person name="Peng Y."/>
            <person name="Qiu H."/>
            <person name="Shu S."/>
            <person name="Singer J.T."/>
            <person name="Smith A.G."/>
            <person name="Sprecher B.N."/>
            <person name="Wagner V."/>
            <person name="Wang W."/>
            <person name="Wang Z.-Y."/>
            <person name="Yan J."/>
            <person name="Yarish C."/>
            <person name="Zoeuner-Riek S."/>
            <person name="Zhuang Y."/>
            <person name="Zou Y."/>
            <person name="Lindquist E.A."/>
            <person name="Grimwood J."/>
            <person name="Barry K."/>
            <person name="Rokhsar D.S."/>
            <person name="Schmutz J."/>
            <person name="Stiller J.W."/>
            <person name="Grossman A.R."/>
            <person name="Prochnik S.E."/>
        </authorList>
    </citation>
    <scope>NUCLEOTIDE SEQUENCE [LARGE SCALE GENOMIC DNA]</scope>
    <source>
        <strain evidence="2">4086291</strain>
    </source>
</reference>
<evidence type="ECO:0000313" key="3">
    <source>
        <dbReference type="Proteomes" id="UP000218209"/>
    </source>
</evidence>
<accession>A0A1X6PE18</accession>
<keyword evidence="1" id="KW-0732">Signal</keyword>
<dbReference type="Proteomes" id="UP000218209">
    <property type="component" value="Unassembled WGS sequence"/>
</dbReference>
<evidence type="ECO:0000256" key="1">
    <source>
        <dbReference type="SAM" id="SignalP"/>
    </source>
</evidence>
<organism evidence="2 3">
    <name type="scientific">Porphyra umbilicalis</name>
    <name type="common">Purple laver</name>
    <name type="synonym">Red alga</name>
    <dbReference type="NCBI Taxonomy" id="2786"/>
    <lineage>
        <taxon>Eukaryota</taxon>
        <taxon>Rhodophyta</taxon>
        <taxon>Bangiophyceae</taxon>
        <taxon>Bangiales</taxon>
        <taxon>Bangiaceae</taxon>
        <taxon>Porphyra</taxon>
    </lineage>
</organism>
<dbReference type="AlphaFoldDB" id="A0A1X6PE18"/>
<feature type="signal peptide" evidence="1">
    <location>
        <begin position="1"/>
        <end position="20"/>
    </location>
</feature>
<dbReference type="EMBL" id="KV918799">
    <property type="protein sequence ID" value="OSX79050.1"/>
    <property type="molecule type" value="Genomic_DNA"/>
</dbReference>
<evidence type="ECO:0000313" key="2">
    <source>
        <dbReference type="EMBL" id="OSX79050.1"/>
    </source>
</evidence>